<proteinExistence type="predicted"/>
<keyword evidence="3" id="KW-1185">Reference proteome</keyword>
<dbReference type="CDD" id="cd00338">
    <property type="entry name" value="Ser_Recombinase"/>
    <property type="match status" value="1"/>
</dbReference>
<feature type="domain" description="Resolvase/invertase-type recombinase catalytic" evidence="1">
    <location>
        <begin position="31"/>
        <end position="153"/>
    </location>
</feature>
<dbReference type="SUPFAM" id="SSF53041">
    <property type="entry name" value="Resolvase-like"/>
    <property type="match status" value="1"/>
</dbReference>
<dbReference type="InterPro" id="IPR036162">
    <property type="entry name" value="Resolvase-like_N_sf"/>
</dbReference>
<dbReference type="PROSITE" id="PS51736">
    <property type="entry name" value="RECOMBINASES_3"/>
    <property type="match status" value="1"/>
</dbReference>
<dbReference type="SMART" id="SM00857">
    <property type="entry name" value="Resolvase"/>
    <property type="match status" value="1"/>
</dbReference>
<sequence>MSEIRSPKVRVIPAKVRTGRNEPNAGGVKKRVAAYARISTNDPSQAGSYELQVAHYTEFIQSNPNWELVKVYCDEGISGTSTKKRLGFQSLINDCIEGKIDYILTKSISRFARNTLDCLKYIRELKGLGIGIFFENINTDTAQKAKTRDFMRF</sequence>
<evidence type="ECO:0000313" key="2">
    <source>
        <dbReference type="EMBL" id="MDQ0154140.1"/>
    </source>
</evidence>
<name>A0ABT9UZR6_9BACL</name>
<reference evidence="2 3" key="1">
    <citation type="submission" date="2023-07" db="EMBL/GenBank/DDBJ databases">
        <title>Genomic Encyclopedia of Type Strains, Phase IV (KMG-IV): sequencing the most valuable type-strain genomes for metagenomic binning, comparative biology and taxonomic classification.</title>
        <authorList>
            <person name="Goeker M."/>
        </authorList>
    </citation>
    <scope>NUCLEOTIDE SEQUENCE [LARGE SCALE GENOMIC DNA]</scope>
    <source>
        <strain evidence="2 3">DSM 23948</strain>
    </source>
</reference>
<dbReference type="Pfam" id="PF00239">
    <property type="entry name" value="Resolvase"/>
    <property type="match status" value="1"/>
</dbReference>
<comment type="caution">
    <text evidence="2">The sequence shown here is derived from an EMBL/GenBank/DDBJ whole genome shotgun (WGS) entry which is preliminary data.</text>
</comment>
<evidence type="ECO:0000259" key="1">
    <source>
        <dbReference type="PROSITE" id="PS51736"/>
    </source>
</evidence>
<protein>
    <submittedName>
        <fullName evidence="2">DNA invertase Pin-like site-specific DNA recombinase</fullName>
    </submittedName>
</protein>
<dbReference type="PANTHER" id="PTHR30461">
    <property type="entry name" value="DNA-INVERTASE FROM LAMBDOID PROPHAGE"/>
    <property type="match status" value="1"/>
</dbReference>
<accession>A0ABT9UZR6</accession>
<evidence type="ECO:0000313" key="3">
    <source>
        <dbReference type="Proteomes" id="UP001231362"/>
    </source>
</evidence>
<gene>
    <name evidence="2" type="ORF">J2S07_000444</name>
</gene>
<dbReference type="EMBL" id="JAUSTU010000002">
    <property type="protein sequence ID" value="MDQ0154140.1"/>
    <property type="molecule type" value="Genomic_DNA"/>
</dbReference>
<dbReference type="Gene3D" id="3.40.50.1390">
    <property type="entry name" value="Resolvase, N-terminal catalytic domain"/>
    <property type="match status" value="1"/>
</dbReference>
<dbReference type="InterPro" id="IPR006119">
    <property type="entry name" value="Resolv_N"/>
</dbReference>
<dbReference type="RefSeq" id="WP_307148761.1">
    <property type="nucleotide sequence ID" value="NZ_JAUSTU010000002.1"/>
</dbReference>
<organism evidence="2 3">
    <name type="scientific">Anoxybacillus andreesenii</name>
    <dbReference type="NCBI Taxonomy" id="1325932"/>
    <lineage>
        <taxon>Bacteria</taxon>
        <taxon>Bacillati</taxon>
        <taxon>Bacillota</taxon>
        <taxon>Bacilli</taxon>
        <taxon>Bacillales</taxon>
        <taxon>Anoxybacillaceae</taxon>
        <taxon>Anoxybacillus</taxon>
    </lineage>
</organism>
<dbReference type="Proteomes" id="UP001231362">
    <property type="component" value="Unassembled WGS sequence"/>
</dbReference>
<dbReference type="InterPro" id="IPR050639">
    <property type="entry name" value="SSR_resolvase"/>
</dbReference>
<dbReference type="PANTHER" id="PTHR30461:SF23">
    <property type="entry name" value="DNA RECOMBINASE-RELATED"/>
    <property type="match status" value="1"/>
</dbReference>